<name>A0A1H9V9A5_9BACI</name>
<organism evidence="2 3">
    <name type="scientific">Gracilibacillus ureilyticus</name>
    <dbReference type="NCBI Taxonomy" id="531814"/>
    <lineage>
        <taxon>Bacteria</taxon>
        <taxon>Bacillati</taxon>
        <taxon>Bacillota</taxon>
        <taxon>Bacilli</taxon>
        <taxon>Bacillales</taxon>
        <taxon>Bacillaceae</taxon>
        <taxon>Gracilibacillus</taxon>
    </lineage>
</organism>
<evidence type="ECO:0000313" key="2">
    <source>
        <dbReference type="EMBL" id="SES17994.1"/>
    </source>
</evidence>
<keyword evidence="3" id="KW-1185">Reference proteome</keyword>
<gene>
    <name evidence="2" type="ORF">SAMN04487944_12220</name>
</gene>
<evidence type="ECO:0000256" key="1">
    <source>
        <dbReference type="SAM" id="Coils"/>
    </source>
</evidence>
<dbReference type="AlphaFoldDB" id="A0A1H9V9A5"/>
<dbReference type="EMBL" id="FOGL01000022">
    <property type="protein sequence ID" value="SES17994.1"/>
    <property type="molecule type" value="Genomic_DNA"/>
</dbReference>
<reference evidence="2 3" key="1">
    <citation type="submission" date="2016-10" db="EMBL/GenBank/DDBJ databases">
        <authorList>
            <person name="de Groot N.N."/>
        </authorList>
    </citation>
    <scope>NUCLEOTIDE SEQUENCE [LARGE SCALE GENOMIC DNA]</scope>
    <source>
        <strain evidence="2 3">CGMCC 1.7727</strain>
    </source>
</reference>
<evidence type="ECO:0000313" key="3">
    <source>
        <dbReference type="Proteomes" id="UP000199687"/>
    </source>
</evidence>
<dbReference type="Proteomes" id="UP000199687">
    <property type="component" value="Unassembled WGS sequence"/>
</dbReference>
<sequence>MLNNLLDKIYAHNIQIVLTKNKRIKIIYKKDKKIEKLKQEIKENRRNIAKRLAENQKAIDKGFHLYEHGDLYEYRYGYLSYLYIERNGDKLVLVYRLNYHKGSSKPYRTVIIGEYCSFEEGFNEAVGFLNWLEDVRK</sequence>
<dbReference type="RefSeq" id="WP_089743490.1">
    <property type="nucleotide sequence ID" value="NZ_FOGL01000022.1"/>
</dbReference>
<protein>
    <submittedName>
        <fullName evidence="2">Uncharacterized protein</fullName>
    </submittedName>
</protein>
<proteinExistence type="predicted"/>
<feature type="coiled-coil region" evidence="1">
    <location>
        <begin position="27"/>
        <end position="58"/>
    </location>
</feature>
<dbReference type="OrthoDB" id="2879342at2"/>
<keyword evidence="1" id="KW-0175">Coiled coil</keyword>
<dbReference type="STRING" id="531814.SAMN04487944_12220"/>
<accession>A0A1H9V9A5</accession>